<proteinExistence type="predicted"/>
<evidence type="ECO:0000313" key="3">
    <source>
        <dbReference type="Proteomes" id="UP001497482"/>
    </source>
</evidence>
<evidence type="ECO:0000313" key="2">
    <source>
        <dbReference type="EMBL" id="CAL1569030.1"/>
    </source>
</evidence>
<feature type="region of interest" description="Disordered" evidence="1">
    <location>
        <begin position="45"/>
        <end position="88"/>
    </location>
</feature>
<protein>
    <submittedName>
        <fullName evidence="2">Uncharacterized protein</fullName>
    </submittedName>
</protein>
<name>A0AAV2IVI0_KNICA</name>
<accession>A0AAV2IVI0</accession>
<reference evidence="2 3" key="1">
    <citation type="submission" date="2024-04" db="EMBL/GenBank/DDBJ databases">
        <authorList>
            <person name="Waldvogel A.-M."/>
            <person name="Schoenle A."/>
        </authorList>
    </citation>
    <scope>NUCLEOTIDE SEQUENCE [LARGE SCALE GENOMIC DNA]</scope>
</reference>
<feature type="compositionally biased region" description="Polar residues" evidence="1">
    <location>
        <begin position="1"/>
        <end position="10"/>
    </location>
</feature>
<keyword evidence="3" id="KW-1185">Reference proteome</keyword>
<gene>
    <name evidence="2" type="ORF">KC01_LOCUS1536</name>
</gene>
<sequence>MSASLSSTLSGAVLWRQQSERRPRLHTDRQSAYLVGSWGEPGGLPHVLGLSNSTVKKKKEKKPSPRSRTGVSGPMISPQKARGSGLCQKTQVKMAASLQCYSSKTAGPSAAAALGPSLGKLQTPMAFEHASV</sequence>
<feature type="region of interest" description="Disordered" evidence="1">
    <location>
        <begin position="1"/>
        <end position="29"/>
    </location>
</feature>
<dbReference type="Proteomes" id="UP001497482">
    <property type="component" value="Chromosome 1"/>
</dbReference>
<dbReference type="AlphaFoldDB" id="A0AAV2IVI0"/>
<evidence type="ECO:0000256" key="1">
    <source>
        <dbReference type="SAM" id="MobiDB-lite"/>
    </source>
</evidence>
<organism evidence="2 3">
    <name type="scientific">Knipowitschia caucasica</name>
    <name type="common">Caucasian dwarf goby</name>
    <name type="synonym">Pomatoschistus caucasicus</name>
    <dbReference type="NCBI Taxonomy" id="637954"/>
    <lineage>
        <taxon>Eukaryota</taxon>
        <taxon>Metazoa</taxon>
        <taxon>Chordata</taxon>
        <taxon>Craniata</taxon>
        <taxon>Vertebrata</taxon>
        <taxon>Euteleostomi</taxon>
        <taxon>Actinopterygii</taxon>
        <taxon>Neopterygii</taxon>
        <taxon>Teleostei</taxon>
        <taxon>Neoteleostei</taxon>
        <taxon>Acanthomorphata</taxon>
        <taxon>Gobiaria</taxon>
        <taxon>Gobiiformes</taxon>
        <taxon>Gobioidei</taxon>
        <taxon>Gobiidae</taxon>
        <taxon>Gobiinae</taxon>
        <taxon>Knipowitschia</taxon>
    </lineage>
</organism>
<feature type="compositionally biased region" description="Basic residues" evidence="1">
    <location>
        <begin position="55"/>
        <end position="65"/>
    </location>
</feature>
<feature type="compositionally biased region" description="Basic and acidic residues" evidence="1">
    <location>
        <begin position="18"/>
        <end position="29"/>
    </location>
</feature>
<dbReference type="EMBL" id="OZ035823">
    <property type="protein sequence ID" value="CAL1569030.1"/>
    <property type="molecule type" value="Genomic_DNA"/>
</dbReference>